<gene>
    <name evidence="1" type="ORF">H4683_003964</name>
</gene>
<dbReference type="InterPro" id="IPR014710">
    <property type="entry name" value="RmlC-like_jellyroll"/>
</dbReference>
<protein>
    <submittedName>
        <fullName evidence="1">Mannose-6-phosphate isomerase-like protein (Cupin superfamily)</fullName>
    </submittedName>
</protein>
<dbReference type="SUPFAM" id="SSF51182">
    <property type="entry name" value="RmlC-like cupins"/>
    <property type="match status" value="1"/>
</dbReference>
<comment type="caution">
    <text evidence="1">The sequence shown here is derived from an EMBL/GenBank/DDBJ whole genome shotgun (WGS) entry which is preliminary data.</text>
</comment>
<dbReference type="Gene3D" id="2.60.120.10">
    <property type="entry name" value="Jelly Rolls"/>
    <property type="match status" value="1"/>
</dbReference>
<dbReference type="EMBL" id="JADBEL010000038">
    <property type="protein sequence ID" value="MBE1556838.1"/>
    <property type="molecule type" value="Genomic_DNA"/>
</dbReference>
<evidence type="ECO:0000313" key="1">
    <source>
        <dbReference type="EMBL" id="MBE1556838.1"/>
    </source>
</evidence>
<dbReference type="GO" id="GO:0016853">
    <property type="term" value="F:isomerase activity"/>
    <property type="evidence" value="ECO:0007669"/>
    <property type="project" value="UniProtKB-KW"/>
</dbReference>
<dbReference type="AlphaFoldDB" id="A0A927MLK1"/>
<dbReference type="InterPro" id="IPR011051">
    <property type="entry name" value="RmlC_Cupin_sf"/>
</dbReference>
<evidence type="ECO:0000313" key="2">
    <source>
        <dbReference type="Proteomes" id="UP000658225"/>
    </source>
</evidence>
<accession>A0A927MLK1</accession>
<keyword evidence="1" id="KW-0413">Isomerase</keyword>
<organism evidence="1 2">
    <name type="scientific">Sporosarcina limicola</name>
    <dbReference type="NCBI Taxonomy" id="34101"/>
    <lineage>
        <taxon>Bacteria</taxon>
        <taxon>Bacillati</taxon>
        <taxon>Bacillota</taxon>
        <taxon>Bacilli</taxon>
        <taxon>Bacillales</taxon>
        <taxon>Caryophanaceae</taxon>
        <taxon>Sporosarcina</taxon>
    </lineage>
</organism>
<sequence length="123" mass="13644">MKKPEINLSIPRFKEVDGHFHPAPFLLTEEMFGGVSIEIAGGEISELVGKPVANMHTHDVPEIYLLFSPEKGGAKIQVDIEEEEFIVDSPATIYIPAGMRHRFITLEAIKGSYCLGVLLNDNH</sequence>
<dbReference type="Proteomes" id="UP000658225">
    <property type="component" value="Unassembled WGS sequence"/>
</dbReference>
<dbReference type="RefSeq" id="WP_192600452.1">
    <property type="nucleotide sequence ID" value="NZ_JADBEL010000038.1"/>
</dbReference>
<name>A0A927MLK1_9BACL</name>
<keyword evidence="2" id="KW-1185">Reference proteome</keyword>
<reference evidence="1" key="1">
    <citation type="submission" date="2020-10" db="EMBL/GenBank/DDBJ databases">
        <title>Genomic Encyclopedia of Type Strains, Phase IV (KMG-IV): sequencing the most valuable type-strain genomes for metagenomic binning, comparative biology and taxonomic classification.</title>
        <authorList>
            <person name="Goeker M."/>
        </authorList>
    </citation>
    <scope>NUCLEOTIDE SEQUENCE</scope>
    <source>
        <strain evidence="1">DSM 13886</strain>
    </source>
</reference>
<proteinExistence type="predicted"/>